<dbReference type="EMBL" id="RCHU02000037">
    <property type="protein sequence ID" value="KAL3564554.1"/>
    <property type="molecule type" value="Genomic_DNA"/>
</dbReference>
<accession>A0ACC4AE19</accession>
<gene>
    <name evidence="1" type="ORF">D5086_033980</name>
</gene>
<protein>
    <submittedName>
        <fullName evidence="1">Uncharacterized protein</fullName>
    </submittedName>
</protein>
<organism evidence="1 2">
    <name type="scientific">Populus alba</name>
    <name type="common">White poplar</name>
    <dbReference type="NCBI Taxonomy" id="43335"/>
    <lineage>
        <taxon>Eukaryota</taxon>
        <taxon>Viridiplantae</taxon>
        <taxon>Streptophyta</taxon>
        <taxon>Embryophyta</taxon>
        <taxon>Tracheophyta</taxon>
        <taxon>Spermatophyta</taxon>
        <taxon>Magnoliopsida</taxon>
        <taxon>eudicotyledons</taxon>
        <taxon>Gunneridae</taxon>
        <taxon>Pentapetalae</taxon>
        <taxon>rosids</taxon>
        <taxon>fabids</taxon>
        <taxon>Malpighiales</taxon>
        <taxon>Salicaceae</taxon>
        <taxon>Saliceae</taxon>
        <taxon>Populus</taxon>
    </lineage>
</organism>
<dbReference type="Proteomes" id="UP000309997">
    <property type="component" value="Unassembled WGS sequence"/>
</dbReference>
<evidence type="ECO:0000313" key="1">
    <source>
        <dbReference type="EMBL" id="KAL3564554.1"/>
    </source>
</evidence>
<reference evidence="1 2" key="1">
    <citation type="journal article" date="2024" name="Plant Biotechnol. J.">
        <title>Genome and CRISPR/Cas9 system of a widespread forest tree (Populus alba) in the world.</title>
        <authorList>
            <person name="Liu Y.J."/>
            <person name="Jiang P.F."/>
            <person name="Han X.M."/>
            <person name="Li X.Y."/>
            <person name="Wang H.M."/>
            <person name="Wang Y.J."/>
            <person name="Wang X.X."/>
            <person name="Zeng Q.Y."/>
        </authorList>
    </citation>
    <scope>NUCLEOTIDE SEQUENCE [LARGE SCALE GENOMIC DNA]</scope>
    <source>
        <strain evidence="2">cv. PAL-ZL1</strain>
    </source>
</reference>
<name>A0ACC4AE19_POPAL</name>
<sequence length="87" mass="9192">MPAKLPRVKSVTQLLSKEVVGDRTSKQKQSCSKRISAGKSKATGNFATGASKSECAKFIESKRYALCGKENGVEQVAEAGMALLGIT</sequence>
<proteinExistence type="predicted"/>
<evidence type="ECO:0000313" key="2">
    <source>
        <dbReference type="Proteomes" id="UP000309997"/>
    </source>
</evidence>
<comment type="caution">
    <text evidence="1">The sequence shown here is derived from an EMBL/GenBank/DDBJ whole genome shotgun (WGS) entry which is preliminary data.</text>
</comment>
<keyword evidence="2" id="KW-1185">Reference proteome</keyword>